<reference evidence="2 3" key="1">
    <citation type="journal article" date="2016" name="Nat. Commun.">
        <title>Thousands of microbial genomes shed light on interconnected biogeochemical processes in an aquifer system.</title>
        <authorList>
            <person name="Anantharaman K."/>
            <person name="Brown C.T."/>
            <person name="Hug L.A."/>
            <person name="Sharon I."/>
            <person name="Castelle C.J."/>
            <person name="Probst A.J."/>
            <person name="Thomas B.C."/>
            <person name="Singh A."/>
            <person name="Wilkins M.J."/>
            <person name="Karaoz U."/>
            <person name="Brodie E.L."/>
            <person name="Williams K.H."/>
            <person name="Hubbard S.S."/>
            <person name="Banfield J.F."/>
        </authorList>
    </citation>
    <scope>NUCLEOTIDE SEQUENCE [LARGE SCALE GENOMIC DNA]</scope>
</reference>
<organism evidence="2 3">
    <name type="scientific">Candidatus Terrybacteria bacterium RIFCSPHIGHO2_02_41_19</name>
    <dbReference type="NCBI Taxonomy" id="1802364"/>
    <lineage>
        <taxon>Bacteria</taxon>
        <taxon>Candidatus Terryibacteriota</taxon>
    </lineage>
</organism>
<dbReference type="InterPro" id="IPR007712">
    <property type="entry name" value="RelE/ParE_toxin"/>
</dbReference>
<keyword evidence="1" id="KW-1277">Toxin-antitoxin system</keyword>
<dbReference type="SUPFAM" id="SSF143011">
    <property type="entry name" value="RelE-like"/>
    <property type="match status" value="1"/>
</dbReference>
<dbReference type="Pfam" id="PF05016">
    <property type="entry name" value="ParE_toxin"/>
    <property type="match status" value="1"/>
</dbReference>
<dbReference type="EMBL" id="MHSU01000021">
    <property type="protein sequence ID" value="OHA50217.1"/>
    <property type="molecule type" value="Genomic_DNA"/>
</dbReference>
<dbReference type="Gene3D" id="3.30.2310.20">
    <property type="entry name" value="RelE-like"/>
    <property type="match status" value="1"/>
</dbReference>
<evidence type="ECO:0008006" key="4">
    <source>
        <dbReference type="Google" id="ProtNLM"/>
    </source>
</evidence>
<dbReference type="AlphaFoldDB" id="A0A1G2PPH7"/>
<accession>A0A1G2PPH7</accession>
<gene>
    <name evidence="2" type="ORF">A2W59_02395</name>
</gene>
<evidence type="ECO:0000313" key="2">
    <source>
        <dbReference type="EMBL" id="OHA50217.1"/>
    </source>
</evidence>
<comment type="caution">
    <text evidence="2">The sequence shown here is derived from an EMBL/GenBank/DDBJ whole genome shotgun (WGS) entry which is preliminary data.</text>
</comment>
<dbReference type="InterPro" id="IPR035093">
    <property type="entry name" value="RelE/ParE_toxin_dom_sf"/>
</dbReference>
<sequence length="79" mass="9645">MRKIEKLLDKLNKKERMSLLEAIKSLFSETAERLDVKKIKSTNFYRLRTGRFRIIFHRNGEKIIIDDIRIRNENTYKNF</sequence>
<evidence type="ECO:0000313" key="3">
    <source>
        <dbReference type="Proteomes" id="UP000178646"/>
    </source>
</evidence>
<protein>
    <recommendedName>
        <fullName evidence="4">Cytotoxic translational repressor of toxin-antitoxin stability system</fullName>
    </recommendedName>
</protein>
<name>A0A1G2PPH7_9BACT</name>
<dbReference type="Proteomes" id="UP000178646">
    <property type="component" value="Unassembled WGS sequence"/>
</dbReference>
<proteinExistence type="predicted"/>
<evidence type="ECO:0000256" key="1">
    <source>
        <dbReference type="ARBA" id="ARBA00022649"/>
    </source>
</evidence>